<sequence length="167" mass="18433">MAVSTFTYTRTHTAAFVADHMRNQLKRIVQAAGLSPEQLADDWTIVGPAARTWLESGHLEVVTIEFFKPGSSTLQLRWDFPVTYDGSGVDDDMWVDRDHVQRTIDKVGRPPTGCTYRIILSCKRGRPEVPGMSSTSHLSTAGLVSRSTGTAIATHDITAGLNYWRPA</sequence>
<dbReference type="EMBL" id="JACHOQ010000006">
    <property type="protein sequence ID" value="MBB5740714.1"/>
    <property type="molecule type" value="Genomic_DNA"/>
</dbReference>
<dbReference type="Proteomes" id="UP000527324">
    <property type="component" value="Unassembled WGS sequence"/>
</dbReference>
<dbReference type="InterPro" id="IPR036570">
    <property type="entry name" value="HORMA_dom_sf"/>
</dbReference>
<protein>
    <recommendedName>
        <fullName evidence="1">Bacterial HORMA domain-containing protein</fullName>
    </recommendedName>
</protein>
<dbReference type="SUPFAM" id="SSF56019">
    <property type="entry name" value="The spindle assembly checkpoint protein mad2"/>
    <property type="match status" value="1"/>
</dbReference>
<dbReference type="AlphaFoldDB" id="A0A7W9FB37"/>
<keyword evidence="3" id="KW-1185">Reference proteome</keyword>
<proteinExistence type="predicted"/>
<reference evidence="2 3" key="1">
    <citation type="submission" date="2020-08" db="EMBL/GenBank/DDBJ databases">
        <title>Genomic Encyclopedia of Type Strains, Phase IV (KMG-IV): sequencing the most valuable type-strain genomes for metagenomic binning, comparative biology and taxonomic classification.</title>
        <authorList>
            <person name="Goeker M."/>
        </authorList>
    </citation>
    <scope>NUCLEOTIDE SEQUENCE [LARGE SCALE GENOMIC DNA]</scope>
    <source>
        <strain evidence="2 3">DSM 4731</strain>
    </source>
</reference>
<dbReference type="Pfam" id="PF18173">
    <property type="entry name" value="bacHORMA_2"/>
    <property type="match status" value="1"/>
</dbReference>
<evidence type="ECO:0000313" key="3">
    <source>
        <dbReference type="Proteomes" id="UP000527324"/>
    </source>
</evidence>
<dbReference type="RefSeq" id="WP_152950375.1">
    <property type="nucleotide sequence ID" value="NZ_CAJFZW010000013.1"/>
</dbReference>
<name>A0A7W9FB37_9CAUL</name>
<evidence type="ECO:0000313" key="2">
    <source>
        <dbReference type="EMBL" id="MBB5740714.1"/>
    </source>
</evidence>
<comment type="caution">
    <text evidence="2">The sequence shown here is derived from an EMBL/GenBank/DDBJ whole genome shotgun (WGS) entry which is preliminary data.</text>
</comment>
<accession>A0A7W9FB37</accession>
<evidence type="ECO:0000259" key="1">
    <source>
        <dbReference type="Pfam" id="PF18173"/>
    </source>
</evidence>
<dbReference type="InterPro" id="IPR040649">
    <property type="entry name" value="Bact_HORMA"/>
</dbReference>
<gene>
    <name evidence="2" type="ORF">GGQ93_002443</name>
</gene>
<organism evidence="2 3">
    <name type="scientific">Brevundimonas aurantiaca</name>
    <dbReference type="NCBI Taxonomy" id="74316"/>
    <lineage>
        <taxon>Bacteria</taxon>
        <taxon>Pseudomonadati</taxon>
        <taxon>Pseudomonadota</taxon>
        <taxon>Alphaproteobacteria</taxon>
        <taxon>Caulobacterales</taxon>
        <taxon>Caulobacteraceae</taxon>
        <taxon>Brevundimonas</taxon>
    </lineage>
</organism>
<feature type="domain" description="Bacterial HORMA" evidence="1">
    <location>
        <begin position="6"/>
        <end position="165"/>
    </location>
</feature>